<feature type="transmembrane region" description="Helical" evidence="3">
    <location>
        <begin position="372"/>
        <end position="391"/>
    </location>
</feature>
<feature type="transmembrane region" description="Helical" evidence="3">
    <location>
        <begin position="46"/>
        <end position="74"/>
    </location>
</feature>
<keyword evidence="2" id="KW-0249">Electron transport</keyword>
<dbReference type="InterPro" id="IPR036927">
    <property type="entry name" value="Cyt_c_oxase-like_su1_sf"/>
</dbReference>
<accession>A0ABW3ZTD8</accession>
<dbReference type="PROSITE" id="PS50855">
    <property type="entry name" value="COX1"/>
    <property type="match status" value="1"/>
</dbReference>
<reference evidence="6" key="1">
    <citation type="journal article" date="2019" name="Int. J. Syst. Evol. Microbiol.">
        <title>The Global Catalogue of Microorganisms (GCM) 10K type strain sequencing project: providing services to taxonomists for standard genome sequencing and annotation.</title>
        <authorList>
            <consortium name="The Broad Institute Genomics Platform"/>
            <consortium name="The Broad Institute Genome Sequencing Center for Infectious Disease"/>
            <person name="Wu L."/>
            <person name="Ma J."/>
        </authorList>
    </citation>
    <scope>NUCLEOTIDE SEQUENCE [LARGE SCALE GENOMIC DNA]</scope>
    <source>
        <strain evidence="6">CCUG 54822</strain>
    </source>
</reference>
<evidence type="ECO:0000256" key="3">
    <source>
        <dbReference type="SAM" id="Phobius"/>
    </source>
</evidence>
<dbReference type="Pfam" id="PF00115">
    <property type="entry name" value="COX1"/>
    <property type="match status" value="1"/>
</dbReference>
<evidence type="ECO:0000313" key="6">
    <source>
        <dbReference type="Proteomes" id="UP001597178"/>
    </source>
</evidence>
<feature type="transmembrane region" description="Helical" evidence="3">
    <location>
        <begin position="445"/>
        <end position="467"/>
    </location>
</feature>
<organism evidence="5 6">
    <name type="scientific">Lentibacillus salinarum</name>
    <dbReference type="NCBI Taxonomy" id="446820"/>
    <lineage>
        <taxon>Bacteria</taxon>
        <taxon>Bacillati</taxon>
        <taxon>Bacillota</taxon>
        <taxon>Bacilli</taxon>
        <taxon>Bacillales</taxon>
        <taxon>Bacillaceae</taxon>
        <taxon>Lentibacillus</taxon>
    </lineage>
</organism>
<dbReference type="EMBL" id="JBHTNH010000017">
    <property type="protein sequence ID" value="MFD1361666.1"/>
    <property type="molecule type" value="Genomic_DNA"/>
</dbReference>
<keyword evidence="3" id="KW-0812">Transmembrane</keyword>
<feature type="transmembrane region" description="Helical" evidence="3">
    <location>
        <begin position="231"/>
        <end position="252"/>
    </location>
</feature>
<dbReference type="Proteomes" id="UP001597178">
    <property type="component" value="Unassembled WGS sequence"/>
</dbReference>
<feature type="transmembrane region" description="Helical" evidence="3">
    <location>
        <begin position="184"/>
        <end position="211"/>
    </location>
</feature>
<comment type="caution">
    <text evidence="5">The sequence shown here is derived from an EMBL/GenBank/DDBJ whole genome shotgun (WGS) entry which is preliminary data.</text>
</comment>
<feature type="transmembrane region" description="Helical" evidence="3">
    <location>
        <begin position="125"/>
        <end position="149"/>
    </location>
</feature>
<proteinExistence type="predicted"/>
<gene>
    <name evidence="5" type="ORF">ACFQ4A_08355</name>
</gene>
<feature type="transmembrane region" description="Helical" evidence="3">
    <location>
        <begin position="403"/>
        <end position="425"/>
    </location>
</feature>
<dbReference type="PANTHER" id="PTHR10422">
    <property type="entry name" value="CYTOCHROME C OXIDASE SUBUNIT 1"/>
    <property type="match status" value="1"/>
</dbReference>
<evidence type="ECO:0000313" key="5">
    <source>
        <dbReference type="EMBL" id="MFD1361666.1"/>
    </source>
</evidence>
<feature type="transmembrane region" description="Helical" evidence="3">
    <location>
        <begin position="12"/>
        <end position="34"/>
    </location>
</feature>
<keyword evidence="6" id="KW-1185">Reference proteome</keyword>
<feature type="transmembrane region" description="Helical" evidence="3">
    <location>
        <begin position="335"/>
        <end position="352"/>
    </location>
</feature>
<keyword evidence="1" id="KW-0679">Respiratory chain</keyword>
<protein>
    <submittedName>
        <fullName evidence="5">Cbb3-type cytochrome c oxidase subunit I</fullName>
    </submittedName>
</protein>
<name>A0ABW3ZTD8_9BACI</name>
<feature type="domain" description="Cytochrome oxidase subunit I profile" evidence="4">
    <location>
        <begin position="1"/>
        <end position="488"/>
    </location>
</feature>
<dbReference type="RefSeq" id="WP_382399454.1">
    <property type="nucleotide sequence ID" value="NZ_JBHTNH010000017.1"/>
</dbReference>
<evidence type="ECO:0000256" key="1">
    <source>
        <dbReference type="ARBA" id="ARBA00022660"/>
    </source>
</evidence>
<keyword evidence="1" id="KW-0813">Transport</keyword>
<keyword evidence="3" id="KW-1133">Transmembrane helix</keyword>
<dbReference type="InterPro" id="IPR000883">
    <property type="entry name" value="Cyt_C_Oxase_1"/>
</dbReference>
<evidence type="ECO:0000259" key="4">
    <source>
        <dbReference type="PROSITE" id="PS50855"/>
    </source>
</evidence>
<feature type="transmembrane region" description="Helical" evidence="3">
    <location>
        <begin position="264"/>
        <end position="281"/>
    </location>
</feature>
<dbReference type="Gene3D" id="1.20.210.10">
    <property type="entry name" value="Cytochrome c oxidase-like, subunit I domain"/>
    <property type="match status" value="1"/>
</dbReference>
<dbReference type="SUPFAM" id="SSF81442">
    <property type="entry name" value="Cytochrome c oxidase subunit I-like"/>
    <property type="match status" value="1"/>
</dbReference>
<sequence>MSVKSRNHLVVSYLIVGGLIILVMMIFGILMLLAQGGVLDLTPATFYQFLTIHGTGMVGAAAFAAAGIMAYFLSQYVTLSKTVLKVNLVLFLTGIVMVIVGVFSFEYASSWTFLYPLPQLSANAWGTIGALLYLVGMLILGVGFLLFYLDSGHAIVKTYGSLAKGLGWDVISGKKSEYDSPSSTVIASTMVTIVNITALTAGAIVLIMNIINVLNPTFTVDPLLAKNLTYAFGHIFANAIIYMAVIAVYEILQQYSHRTWKVNKVFLIAWTMSTVFTLLIYTHHLLMDSVMPIWMLIMGQALSYANGLPVLVVTAYGALMIVYKSGIKWDMGSGLIFLSMFGWVVGVVPAIVDATIVVNQVMHNTKWVPGHFHMYMALGACAMIFGFMYYLAKHDSAIKTTIIDRIGFVGYTLAILGLSGSFLVSGALSTPRRWATHIPEWMGPAVFGGVAGILGLLSVTIFVIHFFRYIRKRPKTMPESDMHDKRLA</sequence>
<keyword evidence="3" id="KW-0472">Membrane</keyword>
<feature type="transmembrane region" description="Helical" evidence="3">
    <location>
        <begin position="86"/>
        <end position="105"/>
    </location>
</feature>
<evidence type="ECO:0000256" key="2">
    <source>
        <dbReference type="ARBA" id="ARBA00022982"/>
    </source>
</evidence>
<feature type="transmembrane region" description="Helical" evidence="3">
    <location>
        <begin position="301"/>
        <end position="323"/>
    </location>
</feature>
<dbReference type="InterPro" id="IPR023616">
    <property type="entry name" value="Cyt_c_oxase-like_su1_dom"/>
</dbReference>